<evidence type="ECO:0008006" key="7">
    <source>
        <dbReference type="Google" id="ProtNLM"/>
    </source>
</evidence>
<dbReference type="HOGENOM" id="CLU_010089_2_0_1"/>
<dbReference type="AlphaFoldDB" id="F4RZ51"/>
<dbReference type="STRING" id="747676.F4RZ51"/>
<dbReference type="Proteomes" id="UP000001072">
    <property type="component" value="Unassembled WGS sequence"/>
</dbReference>
<keyword evidence="3 4" id="KW-0408">Iron</keyword>
<accession>F4RZ51</accession>
<dbReference type="OrthoDB" id="540174at2759"/>
<dbReference type="PANTHER" id="PTHR28657:SF5">
    <property type="entry name" value="INDOLEAMINE 2,3-DIOXYGENASE"/>
    <property type="match status" value="1"/>
</dbReference>
<evidence type="ECO:0000256" key="4">
    <source>
        <dbReference type="PIRSR" id="PIRSR600898-1"/>
    </source>
</evidence>
<dbReference type="GO" id="GO:0046872">
    <property type="term" value="F:metal ion binding"/>
    <property type="evidence" value="ECO:0007669"/>
    <property type="project" value="UniProtKB-KW"/>
</dbReference>
<dbReference type="GO" id="GO:0020037">
    <property type="term" value="F:heme binding"/>
    <property type="evidence" value="ECO:0007669"/>
    <property type="project" value="InterPro"/>
</dbReference>
<dbReference type="GO" id="GO:0034354">
    <property type="term" value="P:'de novo' NAD+ biosynthetic process from L-tryptophan"/>
    <property type="evidence" value="ECO:0007669"/>
    <property type="project" value="TreeGrafter"/>
</dbReference>
<dbReference type="InterPro" id="IPR000898">
    <property type="entry name" value="Indolamine_dOase"/>
</dbReference>
<dbReference type="KEGG" id="mlr:MELLADRAFT_78815"/>
<keyword evidence="2 4" id="KW-0479">Metal-binding</keyword>
<dbReference type="FunFam" id="1.20.58.480:FF:000006">
    <property type="entry name" value="Related to BNA2-tryptophan 2,3-dioxygenase"/>
    <property type="match status" value="1"/>
</dbReference>
<protein>
    <recommendedName>
        <fullName evidence="7">Indoleamine 2,3-dioxygenase</fullName>
    </recommendedName>
</protein>
<dbReference type="GO" id="GO:0033754">
    <property type="term" value="F:indoleamine 2,3-dioxygenase activity"/>
    <property type="evidence" value="ECO:0007669"/>
    <property type="project" value="TreeGrafter"/>
</dbReference>
<dbReference type="GO" id="GO:0005737">
    <property type="term" value="C:cytoplasm"/>
    <property type="evidence" value="ECO:0007669"/>
    <property type="project" value="TreeGrafter"/>
</dbReference>
<dbReference type="SUPFAM" id="SSF140959">
    <property type="entry name" value="Indolic compounds 2,3-dioxygenase-like"/>
    <property type="match status" value="1"/>
</dbReference>
<dbReference type="RefSeq" id="XP_007414362.1">
    <property type="nucleotide sequence ID" value="XM_007414300.1"/>
</dbReference>
<comment type="similarity">
    <text evidence="1">Belongs to the indoleamine 2,3-dioxygenase family.</text>
</comment>
<name>F4RZ51_MELLP</name>
<proteinExistence type="inferred from homology"/>
<dbReference type="Gene3D" id="1.20.58.480">
    <property type="match status" value="1"/>
</dbReference>
<dbReference type="InParanoid" id="F4RZ51"/>
<dbReference type="GeneID" id="18933172"/>
<evidence type="ECO:0000256" key="1">
    <source>
        <dbReference type="ARBA" id="ARBA00007119"/>
    </source>
</evidence>
<evidence type="ECO:0000256" key="2">
    <source>
        <dbReference type="ARBA" id="ARBA00022723"/>
    </source>
</evidence>
<dbReference type="GO" id="GO:0019441">
    <property type="term" value="P:L-tryptophan catabolic process to kynurenine"/>
    <property type="evidence" value="ECO:0007669"/>
    <property type="project" value="InterPro"/>
</dbReference>
<dbReference type="VEuPathDB" id="FungiDB:MELLADRAFT_78815"/>
<evidence type="ECO:0000313" key="6">
    <source>
        <dbReference type="Proteomes" id="UP000001072"/>
    </source>
</evidence>
<organism evidence="6">
    <name type="scientific">Melampsora larici-populina (strain 98AG31 / pathotype 3-4-7)</name>
    <name type="common">Poplar leaf rust fungus</name>
    <dbReference type="NCBI Taxonomy" id="747676"/>
    <lineage>
        <taxon>Eukaryota</taxon>
        <taxon>Fungi</taxon>
        <taxon>Dikarya</taxon>
        <taxon>Basidiomycota</taxon>
        <taxon>Pucciniomycotina</taxon>
        <taxon>Pucciniomycetes</taxon>
        <taxon>Pucciniales</taxon>
        <taxon>Melampsoraceae</taxon>
        <taxon>Melampsora</taxon>
    </lineage>
</organism>
<sequence length="491" mass="55218">MTPPESNSLFPSASLLSNGSHLLAHRPVKFSEPIGASGNGSSQLTLRPAPTSSLAEADYDVDVDSGFLPPQMPLCRLVGEPWNVWEEAWDSTSGFRPGIGEDDDQRIRAWRRYIREEMPVIDVKPLQDQGVVELRRAHSLLAFLTHTYVHSEARKVVLQDDYQVIIPRALAIPFCAVSDILDIPPILTYADTVLYNWKLKNQALGFTVDNVEIPSTFTRSVSESHFFKTSLLIETIGPQCLRSMRSSLDEAFIGDEKSVRRIGEHLVALVINIKCITSFLNDVRTACDPREFYWEIRPWFNGGKWIMEGVPALPGPWRVTEFGGPSAGQSTLIHSLDVFLGVDHSPRPGEMSKEETFMKRMAAYMPHFHRRFLQHLFSYTGEIRSLVLSSGSKSLLATRYNSAVAALEELRNSHSRVALFYIISQSRTEPPIGSAFISEWEEKMVAEWKKQQLALSREPGNETVHTGTGGTDLAKFLKRCRERTTEALIQN</sequence>
<reference evidence="6" key="1">
    <citation type="journal article" date="2011" name="Proc. Natl. Acad. Sci. U.S.A.">
        <title>Obligate biotrophy features unraveled by the genomic analysis of rust fungi.</title>
        <authorList>
            <person name="Duplessis S."/>
            <person name="Cuomo C.A."/>
            <person name="Lin Y.-C."/>
            <person name="Aerts A."/>
            <person name="Tisserant E."/>
            <person name="Veneault-Fourrey C."/>
            <person name="Joly D.L."/>
            <person name="Hacquard S."/>
            <person name="Amselem J."/>
            <person name="Cantarel B.L."/>
            <person name="Chiu R."/>
            <person name="Coutinho P.M."/>
            <person name="Feau N."/>
            <person name="Field M."/>
            <person name="Frey P."/>
            <person name="Gelhaye E."/>
            <person name="Goldberg J."/>
            <person name="Grabherr M.G."/>
            <person name="Kodira C.D."/>
            <person name="Kohler A."/>
            <person name="Kuees U."/>
            <person name="Lindquist E.A."/>
            <person name="Lucas S.M."/>
            <person name="Mago R."/>
            <person name="Mauceli E."/>
            <person name="Morin E."/>
            <person name="Murat C."/>
            <person name="Pangilinan J.L."/>
            <person name="Park R."/>
            <person name="Pearson M."/>
            <person name="Quesneville H."/>
            <person name="Rouhier N."/>
            <person name="Sakthikumar S."/>
            <person name="Salamov A.A."/>
            <person name="Schmutz J."/>
            <person name="Selles B."/>
            <person name="Shapiro H."/>
            <person name="Tanguay P."/>
            <person name="Tuskan G.A."/>
            <person name="Henrissat B."/>
            <person name="Van de Peer Y."/>
            <person name="Rouze P."/>
            <person name="Ellis J.G."/>
            <person name="Dodds P.N."/>
            <person name="Schein J.E."/>
            <person name="Zhong S."/>
            <person name="Hamelin R.C."/>
            <person name="Grigoriev I.V."/>
            <person name="Szabo L.J."/>
            <person name="Martin F."/>
        </authorList>
    </citation>
    <scope>NUCLEOTIDE SEQUENCE [LARGE SCALE GENOMIC DNA]</scope>
    <source>
        <strain evidence="6">98AG31 / pathotype 3-4-7</strain>
    </source>
</reference>
<dbReference type="Pfam" id="PF01231">
    <property type="entry name" value="IDO"/>
    <property type="match status" value="1"/>
</dbReference>
<dbReference type="EMBL" id="GL883131">
    <property type="protein sequence ID" value="EGG02377.1"/>
    <property type="molecule type" value="Genomic_DNA"/>
</dbReference>
<dbReference type="eggNOG" id="ENOG502QV6W">
    <property type="taxonomic scope" value="Eukaryota"/>
</dbReference>
<evidence type="ECO:0000313" key="5">
    <source>
        <dbReference type="EMBL" id="EGG02377.1"/>
    </source>
</evidence>
<feature type="binding site" description="proximal binding residue" evidence="4">
    <location>
        <position position="414"/>
    </location>
    <ligand>
        <name>heme b</name>
        <dbReference type="ChEBI" id="CHEBI:60344"/>
    </ligand>
    <ligandPart>
        <name>Fe</name>
        <dbReference type="ChEBI" id="CHEBI:18248"/>
    </ligandPart>
</feature>
<gene>
    <name evidence="5" type="ORF">MELLADRAFT_78815</name>
</gene>
<dbReference type="PANTHER" id="PTHR28657">
    <property type="entry name" value="INDOLEAMINE 2,3-DIOXYGENASE"/>
    <property type="match status" value="1"/>
</dbReference>
<evidence type="ECO:0000256" key="3">
    <source>
        <dbReference type="ARBA" id="ARBA00023004"/>
    </source>
</evidence>
<keyword evidence="6" id="KW-1185">Reference proteome</keyword>
<dbReference type="InterPro" id="IPR037217">
    <property type="entry name" value="Trp/Indoleamine_2_3_dOase-like"/>
</dbReference>
<keyword evidence="4" id="KW-0349">Heme</keyword>